<name>A0AAW4PIP6_9EURY</name>
<gene>
    <name evidence="3" type="ORF">EGH23_23465</name>
</gene>
<keyword evidence="3" id="KW-0032">Aminotransferase</keyword>
<dbReference type="Gene3D" id="3.40.640.10">
    <property type="entry name" value="Type I PLP-dependent aspartate aminotransferase-like (Major domain)"/>
    <property type="match status" value="1"/>
</dbReference>
<organism evidence="3 4">
    <name type="scientific">Haloarcula nitratireducens</name>
    <dbReference type="NCBI Taxonomy" id="2487749"/>
    <lineage>
        <taxon>Archaea</taxon>
        <taxon>Methanobacteriati</taxon>
        <taxon>Methanobacteriota</taxon>
        <taxon>Stenosarchaea group</taxon>
        <taxon>Halobacteria</taxon>
        <taxon>Halobacteriales</taxon>
        <taxon>Haloarculaceae</taxon>
        <taxon>Haloarcula</taxon>
    </lineage>
</organism>
<dbReference type="Pfam" id="PF00266">
    <property type="entry name" value="Aminotran_5"/>
    <property type="match status" value="1"/>
</dbReference>
<dbReference type="GO" id="GO:0008483">
    <property type="term" value="F:transaminase activity"/>
    <property type="evidence" value="ECO:0007669"/>
    <property type="project" value="UniProtKB-KW"/>
</dbReference>
<dbReference type="InterPro" id="IPR000192">
    <property type="entry name" value="Aminotrans_V_dom"/>
</dbReference>
<dbReference type="InterPro" id="IPR015421">
    <property type="entry name" value="PyrdxlP-dep_Trfase_major"/>
</dbReference>
<dbReference type="SUPFAM" id="SSF53383">
    <property type="entry name" value="PLP-dependent transferases"/>
    <property type="match status" value="1"/>
</dbReference>
<dbReference type="PANTHER" id="PTHR43586:SF8">
    <property type="entry name" value="CYSTEINE DESULFURASE 1, CHLOROPLASTIC"/>
    <property type="match status" value="1"/>
</dbReference>
<proteinExistence type="predicted"/>
<accession>A0AAW4PIP6</accession>
<comment type="caution">
    <text evidence="3">The sequence shown here is derived from an EMBL/GenBank/DDBJ whole genome shotgun (WGS) entry which is preliminary data.</text>
</comment>
<dbReference type="Gene3D" id="3.90.1150.10">
    <property type="entry name" value="Aspartate Aminotransferase, domain 1"/>
    <property type="match status" value="1"/>
</dbReference>
<keyword evidence="3" id="KW-0808">Transferase</keyword>
<dbReference type="Proteomes" id="UP001430455">
    <property type="component" value="Unassembled WGS sequence"/>
</dbReference>
<dbReference type="InterPro" id="IPR015424">
    <property type="entry name" value="PyrdxlP-dep_Trfase"/>
</dbReference>
<dbReference type="InterPro" id="IPR015422">
    <property type="entry name" value="PyrdxlP-dep_Trfase_small"/>
</dbReference>
<evidence type="ECO:0000256" key="1">
    <source>
        <dbReference type="ARBA" id="ARBA00022898"/>
    </source>
</evidence>
<evidence type="ECO:0000313" key="4">
    <source>
        <dbReference type="Proteomes" id="UP001430455"/>
    </source>
</evidence>
<dbReference type="PANTHER" id="PTHR43586">
    <property type="entry name" value="CYSTEINE DESULFURASE"/>
    <property type="match status" value="1"/>
</dbReference>
<evidence type="ECO:0000259" key="2">
    <source>
        <dbReference type="Pfam" id="PF00266"/>
    </source>
</evidence>
<keyword evidence="4" id="KW-1185">Reference proteome</keyword>
<feature type="domain" description="Aminotransferase class V" evidence="2">
    <location>
        <begin position="17"/>
        <end position="121"/>
    </location>
</feature>
<dbReference type="AlphaFoldDB" id="A0AAW4PIP6"/>
<reference evidence="3 4" key="1">
    <citation type="submission" date="2021-06" db="EMBL/GenBank/DDBJ databases">
        <title>Halomicroarcula sp. a new haloarchaeum isolated from saline soil.</title>
        <authorList>
            <person name="Duran-Viseras A."/>
            <person name="Sanchez-Porro C."/>
            <person name="Ventosa A."/>
        </authorList>
    </citation>
    <scope>NUCLEOTIDE SEQUENCE [LARGE SCALE GENOMIC DNA]</scope>
    <source>
        <strain evidence="3 4">F27</strain>
    </source>
</reference>
<sequence>MTPLDLRADVPALEDAVYLNTGVSGPSPRRVVTVAETFLEHHEFEAPAAEGMYTAAFDAYDDVRATVAEFLGAEPSEIALTQSTTDGINRVACALEWTTDDVVVRTDLEHPAGILPWQRLLTTHDEWSGNSRPMGMVLSL</sequence>
<keyword evidence="1" id="KW-0663">Pyridoxal phosphate</keyword>
<dbReference type="EMBL" id="RKLT01000029">
    <property type="protein sequence ID" value="MBX0297829.1"/>
    <property type="molecule type" value="Genomic_DNA"/>
</dbReference>
<protein>
    <submittedName>
        <fullName evidence="3">Aminotransferase class V-fold PLP-dependent enzyme</fullName>
    </submittedName>
</protein>
<evidence type="ECO:0000313" key="3">
    <source>
        <dbReference type="EMBL" id="MBX0297829.1"/>
    </source>
</evidence>